<dbReference type="PANTHER" id="PTHR11886">
    <property type="entry name" value="DYNEIN LIGHT CHAIN"/>
    <property type="match status" value="1"/>
</dbReference>
<dbReference type="Gene3D" id="3.30.740.10">
    <property type="entry name" value="Protein Inhibitor Of Neuronal Nitric Oxide Synthase"/>
    <property type="match status" value="1"/>
</dbReference>
<keyword evidence="1" id="KW-0493">Microtubule</keyword>
<dbReference type="Pfam" id="PF01221">
    <property type="entry name" value="Dynein_light"/>
    <property type="match status" value="1"/>
</dbReference>
<comment type="similarity">
    <text evidence="1">Belongs to the dynein light chain family.</text>
</comment>
<proteinExistence type="inferred from homology"/>
<accession>A0A564YZ29</accession>
<keyword evidence="1" id="KW-0206">Cytoskeleton</keyword>
<evidence type="ECO:0000313" key="3">
    <source>
        <dbReference type="Proteomes" id="UP000321570"/>
    </source>
</evidence>
<comment type="subcellular location">
    <subcellularLocation>
        <location evidence="1">Cytoplasm</location>
        <location evidence="1">Cytoskeleton</location>
    </subcellularLocation>
</comment>
<dbReference type="SMART" id="SM01375">
    <property type="entry name" value="Dynein_light"/>
    <property type="match status" value="1"/>
</dbReference>
<evidence type="ECO:0000313" key="2">
    <source>
        <dbReference type="EMBL" id="VUZ51874.1"/>
    </source>
</evidence>
<protein>
    <recommendedName>
        <fullName evidence="1">Dynein light chain</fullName>
    </recommendedName>
</protein>
<evidence type="ECO:0000256" key="1">
    <source>
        <dbReference type="RuleBase" id="RU365010"/>
    </source>
</evidence>
<dbReference type="InterPro" id="IPR001372">
    <property type="entry name" value="Dynein_light_chain_typ-1/2"/>
</dbReference>
<reference evidence="2 3" key="1">
    <citation type="submission" date="2019-07" db="EMBL/GenBank/DDBJ databases">
        <authorList>
            <person name="Jastrzebski P J."/>
            <person name="Paukszto L."/>
            <person name="Jastrzebski P J."/>
        </authorList>
    </citation>
    <scope>NUCLEOTIDE SEQUENCE [LARGE SCALE GENOMIC DNA]</scope>
    <source>
        <strain evidence="2 3">WMS-il1</strain>
    </source>
</reference>
<dbReference type="AlphaFoldDB" id="A0A564YZ29"/>
<dbReference type="InterPro" id="IPR037177">
    <property type="entry name" value="DLC_sf"/>
</dbReference>
<dbReference type="EMBL" id="CABIJS010000444">
    <property type="protein sequence ID" value="VUZ51874.1"/>
    <property type="molecule type" value="Genomic_DNA"/>
</dbReference>
<dbReference type="GO" id="GO:0005868">
    <property type="term" value="C:cytoplasmic dynein complex"/>
    <property type="evidence" value="ECO:0007669"/>
    <property type="project" value="TreeGrafter"/>
</dbReference>
<keyword evidence="1" id="KW-0243">Dynein</keyword>
<dbReference type="GO" id="GO:0005874">
    <property type="term" value="C:microtubule"/>
    <property type="evidence" value="ECO:0007669"/>
    <property type="project" value="UniProtKB-KW"/>
</dbReference>
<dbReference type="GO" id="GO:0007017">
    <property type="term" value="P:microtubule-based process"/>
    <property type="evidence" value="ECO:0007669"/>
    <property type="project" value="InterPro"/>
</dbReference>
<sequence>MSEEMQRSVVDIDTQAVEKYNIENDSTAHINKELDGKHNPTWHCIVETQFRKLRRILSCIIATTCFQT</sequence>
<keyword evidence="1" id="KW-0505">Motor protein</keyword>
<dbReference type="Proteomes" id="UP000321570">
    <property type="component" value="Unassembled WGS sequence"/>
</dbReference>
<gene>
    <name evidence="2" type="ORF">WMSIL1_LOCUS10331</name>
</gene>
<organism evidence="2 3">
    <name type="scientific">Hymenolepis diminuta</name>
    <name type="common">Rat tapeworm</name>
    <dbReference type="NCBI Taxonomy" id="6216"/>
    <lineage>
        <taxon>Eukaryota</taxon>
        <taxon>Metazoa</taxon>
        <taxon>Spiralia</taxon>
        <taxon>Lophotrochozoa</taxon>
        <taxon>Platyhelminthes</taxon>
        <taxon>Cestoda</taxon>
        <taxon>Eucestoda</taxon>
        <taxon>Cyclophyllidea</taxon>
        <taxon>Hymenolepididae</taxon>
        <taxon>Hymenolepis</taxon>
    </lineage>
</organism>
<dbReference type="GO" id="GO:0045505">
    <property type="term" value="F:dynein intermediate chain binding"/>
    <property type="evidence" value="ECO:0007669"/>
    <property type="project" value="TreeGrafter"/>
</dbReference>
<dbReference type="SUPFAM" id="SSF54648">
    <property type="entry name" value="DLC"/>
    <property type="match status" value="1"/>
</dbReference>
<keyword evidence="3" id="KW-1185">Reference proteome</keyword>
<keyword evidence="1" id="KW-0963">Cytoplasm</keyword>
<dbReference type="PANTHER" id="PTHR11886:SF35">
    <property type="entry name" value="DYNEIN LIGHT CHAIN"/>
    <property type="match status" value="1"/>
</dbReference>
<name>A0A564YZ29_HYMDI</name>